<gene>
    <name evidence="2" type="ORF">PYV00_20320</name>
</gene>
<feature type="domain" description="Methyltransferase" evidence="1">
    <location>
        <begin position="48"/>
        <end position="140"/>
    </location>
</feature>
<proteinExistence type="predicted"/>
<dbReference type="EMBL" id="JARESE010000070">
    <property type="protein sequence ID" value="MDE8654043.1"/>
    <property type="molecule type" value="Genomic_DNA"/>
</dbReference>
<organism evidence="2 3">
    <name type="scientific">Novosphingobium album</name>
    <name type="common">ex Liu et al. 2023</name>
    <dbReference type="NCBI Taxonomy" id="3031130"/>
    <lineage>
        <taxon>Bacteria</taxon>
        <taxon>Pseudomonadati</taxon>
        <taxon>Pseudomonadota</taxon>
        <taxon>Alphaproteobacteria</taxon>
        <taxon>Sphingomonadales</taxon>
        <taxon>Sphingomonadaceae</taxon>
        <taxon>Novosphingobium</taxon>
    </lineage>
</organism>
<dbReference type="SUPFAM" id="SSF53335">
    <property type="entry name" value="S-adenosyl-L-methionine-dependent methyltransferases"/>
    <property type="match status" value="1"/>
</dbReference>
<evidence type="ECO:0000259" key="1">
    <source>
        <dbReference type="Pfam" id="PF13649"/>
    </source>
</evidence>
<keyword evidence="2" id="KW-0489">Methyltransferase</keyword>
<comment type="caution">
    <text evidence="2">The sequence shown here is derived from an EMBL/GenBank/DDBJ whole genome shotgun (WGS) entry which is preliminary data.</text>
</comment>
<keyword evidence="3" id="KW-1185">Reference proteome</keyword>
<dbReference type="PANTHER" id="PTHR43591:SF24">
    <property type="entry name" value="2-METHOXY-6-POLYPRENYL-1,4-BENZOQUINOL METHYLASE, MITOCHONDRIAL"/>
    <property type="match status" value="1"/>
</dbReference>
<dbReference type="PANTHER" id="PTHR43591">
    <property type="entry name" value="METHYLTRANSFERASE"/>
    <property type="match status" value="1"/>
</dbReference>
<dbReference type="Proteomes" id="UP001216253">
    <property type="component" value="Unassembled WGS sequence"/>
</dbReference>
<dbReference type="Pfam" id="PF13649">
    <property type="entry name" value="Methyltransf_25"/>
    <property type="match status" value="1"/>
</dbReference>
<dbReference type="GO" id="GO:0008168">
    <property type="term" value="F:methyltransferase activity"/>
    <property type="evidence" value="ECO:0007669"/>
    <property type="project" value="UniProtKB-KW"/>
</dbReference>
<dbReference type="RefSeq" id="WP_275230158.1">
    <property type="nucleotide sequence ID" value="NZ_JARESE010000070.1"/>
</dbReference>
<dbReference type="GO" id="GO:0032259">
    <property type="term" value="P:methylation"/>
    <property type="evidence" value="ECO:0007669"/>
    <property type="project" value="UniProtKB-KW"/>
</dbReference>
<protein>
    <submittedName>
        <fullName evidence="2">Class I SAM-dependent methyltransferase</fullName>
    </submittedName>
</protein>
<reference evidence="2 3" key="1">
    <citation type="submission" date="2023-03" db="EMBL/GenBank/DDBJ databases">
        <title>NovoSphingobium album sp. nov. isolated from polycyclic aromatic hydrocarbons- and heavy-metal polluted soil.</title>
        <authorList>
            <person name="Liu Z."/>
            <person name="Wang K."/>
        </authorList>
    </citation>
    <scope>NUCLEOTIDE SEQUENCE [LARGE SCALE GENOMIC DNA]</scope>
    <source>
        <strain evidence="2 3">H3SJ31-1</strain>
    </source>
</reference>
<accession>A0ABT5WVY6</accession>
<dbReference type="InterPro" id="IPR029063">
    <property type="entry name" value="SAM-dependent_MTases_sf"/>
</dbReference>
<keyword evidence="2" id="KW-0808">Transferase</keyword>
<evidence type="ECO:0000313" key="3">
    <source>
        <dbReference type="Proteomes" id="UP001216253"/>
    </source>
</evidence>
<sequence length="276" mass="28647">MTENPSAADWAEARGRKWRDQLDAMETMLLPVDAPLIAALALEGASSVADIGCGGGATTRAIADAAPAGCRVTGIDISADLVAAASARAGTATVSFRQADAETWRPDAPFDRLSSRFGIMFFPDPPAAFANLRRWLAPGGRFAFAAWGTPQANPWMSSVRQTIGEVIALAPPPADAPGPLRYGDAGRLVALLERAGFAAITVTPWSGKLALGGGLDAAAACEFALGTMSVGELLDDAPPAARTQARERLTARFAEHLEDGVVRMGASVNIFTGTVN</sequence>
<name>A0ABT5WVY6_9SPHN</name>
<dbReference type="Gene3D" id="3.40.50.150">
    <property type="entry name" value="Vaccinia Virus protein VP39"/>
    <property type="match status" value="1"/>
</dbReference>
<dbReference type="InterPro" id="IPR041698">
    <property type="entry name" value="Methyltransf_25"/>
</dbReference>
<evidence type="ECO:0000313" key="2">
    <source>
        <dbReference type="EMBL" id="MDE8654043.1"/>
    </source>
</evidence>
<dbReference type="CDD" id="cd02440">
    <property type="entry name" value="AdoMet_MTases"/>
    <property type="match status" value="1"/>
</dbReference>